<name>A0AAD0KDU6_9ACTN</name>
<evidence type="ECO:0000313" key="10">
    <source>
        <dbReference type="Proteomes" id="UP000247118"/>
    </source>
</evidence>
<dbReference type="InterPro" id="IPR051319">
    <property type="entry name" value="Oligoribo/pAp-PDE_c-di-AMP_PDE"/>
</dbReference>
<dbReference type="KEGG" id="gta:BCM27_12560"/>
<dbReference type="PANTHER" id="PTHR47618">
    <property type="entry name" value="BIFUNCTIONAL OLIGORIBONUCLEASE AND PAP PHOSPHATASE NRNA"/>
    <property type="match status" value="1"/>
</dbReference>
<sequence length="309" mass="32516">MSKILVIGHRNPDTDTDAIGAAIGLASLEAALGSDVEAVALGRPSLETAFALEHFGLDAPRVIETAAPSDVMLVDHNERQQSVADITDVTVLKVIDHHRIANFETAAPLYVRVEPVGCTCTILTRMYAENGVDIPRAEAGIMLSAIISDTLLFNSPTCTDADRAAAAELAAIAGVDVDEYGDALLRAGTALGDDPASTIIGRDSKSFAMGPKTVRVSQLTTVDSAEVLDRRDEFFAAMTAEKDAAGYDLYLLLITDVIACDSDLLVVGEPVTAVEQALGVTVADGHAFGKGVVSRKKQIVPQLTEVLDV</sequence>
<dbReference type="FunFam" id="3.90.1640.10:FF:000001">
    <property type="entry name" value="Probable manganese-dependent inorganic pyrophosphatase"/>
    <property type="match status" value="1"/>
</dbReference>
<evidence type="ECO:0000256" key="1">
    <source>
        <dbReference type="ARBA" id="ARBA00001936"/>
    </source>
</evidence>
<evidence type="ECO:0000256" key="5">
    <source>
        <dbReference type="ARBA" id="ARBA00023211"/>
    </source>
</evidence>
<dbReference type="PANTHER" id="PTHR47618:SF1">
    <property type="entry name" value="BIFUNCTIONAL OLIGORIBONUCLEASE AND PAP PHOSPHATASE NRNA"/>
    <property type="match status" value="1"/>
</dbReference>
<dbReference type="GeneID" id="32688628"/>
<evidence type="ECO:0000256" key="2">
    <source>
        <dbReference type="ARBA" id="ARBA00012146"/>
    </source>
</evidence>
<evidence type="ECO:0000313" key="9">
    <source>
        <dbReference type="EMBL" id="AWO84251.1"/>
    </source>
</evidence>
<accession>A0AAD0KDU6</accession>
<comment type="cofactor">
    <cofactor evidence="1">
        <name>Mn(2+)</name>
        <dbReference type="ChEBI" id="CHEBI:29035"/>
    </cofactor>
</comment>
<evidence type="ECO:0000259" key="8">
    <source>
        <dbReference type="SMART" id="SM01131"/>
    </source>
</evidence>
<dbReference type="SMART" id="SM01131">
    <property type="entry name" value="DHHA2"/>
    <property type="match status" value="1"/>
</dbReference>
<organism evidence="9 10">
    <name type="scientific">Gordonia terrae</name>
    <dbReference type="NCBI Taxonomy" id="2055"/>
    <lineage>
        <taxon>Bacteria</taxon>
        <taxon>Bacillati</taxon>
        <taxon>Actinomycetota</taxon>
        <taxon>Actinomycetes</taxon>
        <taxon>Mycobacteriales</taxon>
        <taxon>Gordoniaceae</taxon>
        <taxon>Gordonia</taxon>
    </lineage>
</organism>
<dbReference type="Gene3D" id="3.10.310.20">
    <property type="entry name" value="DHHA2 domain"/>
    <property type="match status" value="1"/>
</dbReference>
<dbReference type="RefSeq" id="WP_004019085.1">
    <property type="nucleotide sequence ID" value="NZ_CABEIC010000002.1"/>
</dbReference>
<dbReference type="InterPro" id="IPR004097">
    <property type="entry name" value="DHHA2"/>
</dbReference>
<dbReference type="AlphaFoldDB" id="A0AAD0KDU6"/>
<dbReference type="EMBL" id="CP029604">
    <property type="protein sequence ID" value="AWO84251.1"/>
    <property type="molecule type" value="Genomic_DNA"/>
</dbReference>
<reference evidence="9 10" key="1">
    <citation type="submission" date="2018-05" db="EMBL/GenBank/DDBJ databases">
        <title>Complete genome sequence of Gordonia terrae NRRL B-16283.</title>
        <authorList>
            <person name="Garlena R.A."/>
            <person name="Russell D.A."/>
            <person name="Hatfull G.F."/>
        </authorList>
    </citation>
    <scope>NUCLEOTIDE SEQUENCE [LARGE SCALE GENOMIC DNA]</scope>
    <source>
        <strain evidence="9 10">NRRL B-16283</strain>
    </source>
</reference>
<dbReference type="EC" id="3.6.1.1" evidence="2"/>
<proteinExistence type="predicted"/>
<dbReference type="GO" id="GO:0005737">
    <property type="term" value="C:cytoplasm"/>
    <property type="evidence" value="ECO:0007669"/>
    <property type="project" value="InterPro"/>
</dbReference>
<protein>
    <recommendedName>
        <fullName evidence="2">inorganic diphosphatase</fullName>
        <ecNumber evidence="2">3.6.1.1</ecNumber>
    </recommendedName>
    <alternativeName>
        <fullName evidence="6">Pyrophosphate phospho-hydrolase</fullName>
    </alternativeName>
</protein>
<gene>
    <name evidence="9" type="ORF">DLJ61_12660</name>
</gene>
<keyword evidence="4" id="KW-0378">Hydrolase</keyword>
<evidence type="ECO:0000256" key="6">
    <source>
        <dbReference type="ARBA" id="ARBA00032535"/>
    </source>
</evidence>
<keyword evidence="5" id="KW-0464">Manganese</keyword>
<dbReference type="Pfam" id="PF01368">
    <property type="entry name" value="DHH"/>
    <property type="match status" value="1"/>
</dbReference>
<dbReference type="InterPro" id="IPR001667">
    <property type="entry name" value="DDH_dom"/>
</dbReference>
<dbReference type="Gene3D" id="3.90.1640.10">
    <property type="entry name" value="inorganic pyrophosphatase (n-terminal core)"/>
    <property type="match status" value="1"/>
</dbReference>
<dbReference type="GO" id="GO:0046872">
    <property type="term" value="F:metal ion binding"/>
    <property type="evidence" value="ECO:0007669"/>
    <property type="project" value="UniProtKB-KW"/>
</dbReference>
<keyword evidence="3" id="KW-0479">Metal-binding</keyword>
<evidence type="ECO:0000256" key="3">
    <source>
        <dbReference type="ARBA" id="ARBA00022723"/>
    </source>
</evidence>
<feature type="domain" description="DHHA2" evidence="8">
    <location>
        <begin position="181"/>
        <end position="307"/>
    </location>
</feature>
<comment type="catalytic activity">
    <reaction evidence="7">
        <text>diphosphate + H2O = 2 phosphate + H(+)</text>
        <dbReference type="Rhea" id="RHEA:24576"/>
        <dbReference type="ChEBI" id="CHEBI:15377"/>
        <dbReference type="ChEBI" id="CHEBI:15378"/>
        <dbReference type="ChEBI" id="CHEBI:33019"/>
        <dbReference type="ChEBI" id="CHEBI:43474"/>
        <dbReference type="EC" id="3.6.1.1"/>
    </reaction>
</comment>
<dbReference type="SUPFAM" id="SSF64182">
    <property type="entry name" value="DHH phosphoesterases"/>
    <property type="match status" value="1"/>
</dbReference>
<dbReference type="NCBIfam" id="NF003877">
    <property type="entry name" value="PRK05427.1"/>
    <property type="match status" value="1"/>
</dbReference>
<dbReference type="Pfam" id="PF02833">
    <property type="entry name" value="DHHA2"/>
    <property type="match status" value="1"/>
</dbReference>
<dbReference type="InterPro" id="IPR038222">
    <property type="entry name" value="DHHA2_dom_sf"/>
</dbReference>
<evidence type="ECO:0000256" key="4">
    <source>
        <dbReference type="ARBA" id="ARBA00022801"/>
    </source>
</evidence>
<evidence type="ECO:0000256" key="7">
    <source>
        <dbReference type="ARBA" id="ARBA00047820"/>
    </source>
</evidence>
<dbReference type="InterPro" id="IPR038763">
    <property type="entry name" value="DHH_sf"/>
</dbReference>
<dbReference type="GO" id="GO:0004427">
    <property type="term" value="F:inorganic diphosphate phosphatase activity"/>
    <property type="evidence" value="ECO:0007669"/>
    <property type="project" value="UniProtKB-EC"/>
</dbReference>
<dbReference type="Proteomes" id="UP000247118">
    <property type="component" value="Chromosome"/>
</dbReference>